<sequence>MMWRQMNAWIIMVAAGKTRLLISLPARTHFVVECVNVLWLMVFSSKEMVIALVPQVDVGDANSTMEAVGMSFEMVTLSLLVWITRRASAHVLQGLKVMVLKAVKILMNAEKRKHVNALNAAAKIRGAVMSAVAVGNYCKRAREVKSAWAAVWAILIGLAMAGGGAYLVYKYRLRRSGLLWHNICRWTAKAKSKITSTRIMLEIDIVMPPDIQNEVQMLPSRWKISSENLDEVADSIAFCF</sequence>
<protein>
    <recommendedName>
        <fullName evidence="4">Transmembrane protein</fullName>
    </recommendedName>
</protein>
<keyword evidence="1" id="KW-1133">Transmembrane helix</keyword>
<evidence type="ECO:0000256" key="1">
    <source>
        <dbReference type="SAM" id="Phobius"/>
    </source>
</evidence>
<keyword evidence="1" id="KW-0472">Membrane</keyword>
<keyword evidence="1" id="KW-0812">Transmembrane</keyword>
<evidence type="ECO:0008006" key="4">
    <source>
        <dbReference type="Google" id="ProtNLM"/>
    </source>
</evidence>
<feature type="transmembrane region" description="Helical" evidence="1">
    <location>
        <begin position="147"/>
        <end position="169"/>
    </location>
</feature>
<gene>
    <name evidence="2" type="ORF">MTR67_006167</name>
</gene>
<dbReference type="EMBL" id="CP133612">
    <property type="protein sequence ID" value="WMV12782.1"/>
    <property type="molecule type" value="Genomic_DNA"/>
</dbReference>
<dbReference type="AlphaFoldDB" id="A0AAF0PXR9"/>
<reference evidence="2" key="1">
    <citation type="submission" date="2023-08" db="EMBL/GenBank/DDBJ databases">
        <title>A de novo genome assembly of Solanum verrucosum Schlechtendal, a Mexican diploid species geographically isolated from the other diploid A-genome species in potato relatives.</title>
        <authorList>
            <person name="Hosaka K."/>
        </authorList>
    </citation>
    <scope>NUCLEOTIDE SEQUENCE</scope>
    <source>
        <tissue evidence="2">Young leaves</tissue>
    </source>
</reference>
<dbReference type="Proteomes" id="UP001234989">
    <property type="component" value="Chromosome 1"/>
</dbReference>
<organism evidence="2 3">
    <name type="scientific">Solanum verrucosum</name>
    <dbReference type="NCBI Taxonomy" id="315347"/>
    <lineage>
        <taxon>Eukaryota</taxon>
        <taxon>Viridiplantae</taxon>
        <taxon>Streptophyta</taxon>
        <taxon>Embryophyta</taxon>
        <taxon>Tracheophyta</taxon>
        <taxon>Spermatophyta</taxon>
        <taxon>Magnoliopsida</taxon>
        <taxon>eudicotyledons</taxon>
        <taxon>Gunneridae</taxon>
        <taxon>Pentapetalae</taxon>
        <taxon>asterids</taxon>
        <taxon>lamiids</taxon>
        <taxon>Solanales</taxon>
        <taxon>Solanaceae</taxon>
        <taxon>Solanoideae</taxon>
        <taxon>Solaneae</taxon>
        <taxon>Solanum</taxon>
    </lineage>
</organism>
<name>A0AAF0PXR9_SOLVR</name>
<keyword evidence="3" id="KW-1185">Reference proteome</keyword>
<evidence type="ECO:0000313" key="3">
    <source>
        <dbReference type="Proteomes" id="UP001234989"/>
    </source>
</evidence>
<proteinExistence type="predicted"/>
<accession>A0AAF0PXR9</accession>
<evidence type="ECO:0000313" key="2">
    <source>
        <dbReference type="EMBL" id="WMV12782.1"/>
    </source>
</evidence>